<sequence>MVFLVKLELFNRLEKAYEKILDYNAKRSDIPLAEAEANYFRQRVTAVAWQREQLNQPQFASSLPPCHLQHQGDCNGYMIFAAHILIEKGRALAEASVT</sequence>
<gene>
    <name evidence="1" type="ORF">GCM10009105_01970</name>
</gene>
<accession>A0ABN1IBL4</accession>
<dbReference type="RefSeq" id="WP_343786229.1">
    <property type="nucleotide sequence ID" value="NZ_BAAAEU010000001.1"/>
</dbReference>
<protein>
    <submittedName>
        <fullName evidence="1">Uncharacterized protein</fullName>
    </submittedName>
</protein>
<evidence type="ECO:0000313" key="2">
    <source>
        <dbReference type="Proteomes" id="UP001501523"/>
    </source>
</evidence>
<evidence type="ECO:0000313" key="1">
    <source>
        <dbReference type="EMBL" id="GAA0704882.1"/>
    </source>
</evidence>
<comment type="caution">
    <text evidence="1">The sequence shown here is derived from an EMBL/GenBank/DDBJ whole genome shotgun (WGS) entry which is preliminary data.</text>
</comment>
<dbReference type="EMBL" id="BAAAEU010000001">
    <property type="protein sequence ID" value="GAA0704882.1"/>
    <property type="molecule type" value="Genomic_DNA"/>
</dbReference>
<dbReference type="Proteomes" id="UP001501523">
    <property type="component" value="Unassembled WGS sequence"/>
</dbReference>
<keyword evidence="2" id="KW-1185">Reference proteome</keyword>
<proteinExistence type="predicted"/>
<name>A0ABN1IBL4_9GAMM</name>
<reference evidence="1 2" key="1">
    <citation type="journal article" date="2019" name="Int. J. Syst. Evol. Microbiol.">
        <title>The Global Catalogue of Microorganisms (GCM) 10K type strain sequencing project: providing services to taxonomists for standard genome sequencing and annotation.</title>
        <authorList>
            <consortium name="The Broad Institute Genomics Platform"/>
            <consortium name="The Broad Institute Genome Sequencing Center for Infectious Disease"/>
            <person name="Wu L."/>
            <person name="Ma J."/>
        </authorList>
    </citation>
    <scope>NUCLEOTIDE SEQUENCE [LARGE SCALE GENOMIC DNA]</scope>
    <source>
        <strain evidence="1 2">JCM 15421</strain>
    </source>
</reference>
<organism evidence="1 2">
    <name type="scientific">Dokdonella soli</name>
    <dbReference type="NCBI Taxonomy" id="529810"/>
    <lineage>
        <taxon>Bacteria</taxon>
        <taxon>Pseudomonadati</taxon>
        <taxon>Pseudomonadota</taxon>
        <taxon>Gammaproteobacteria</taxon>
        <taxon>Lysobacterales</taxon>
        <taxon>Rhodanobacteraceae</taxon>
        <taxon>Dokdonella</taxon>
    </lineage>
</organism>